<dbReference type="InterPro" id="IPR036291">
    <property type="entry name" value="NAD(P)-bd_dom_sf"/>
</dbReference>
<dbReference type="Gene3D" id="3.90.180.10">
    <property type="entry name" value="Medium-chain alcohol dehydrogenases, catalytic domain"/>
    <property type="match status" value="2"/>
</dbReference>
<dbReference type="PANTHER" id="PTHR43401:SF2">
    <property type="entry name" value="L-THREONINE 3-DEHYDROGENASE"/>
    <property type="match status" value="1"/>
</dbReference>
<dbReference type="GO" id="GO:0003939">
    <property type="term" value="F:L-iditol 2-dehydrogenase (NAD+) activity"/>
    <property type="evidence" value="ECO:0007669"/>
    <property type="project" value="UniProtKB-EC"/>
</dbReference>
<dbReference type="InterPro" id="IPR011032">
    <property type="entry name" value="GroES-like_sf"/>
</dbReference>
<dbReference type="RefSeq" id="WP_123185078.1">
    <property type="nucleotide sequence ID" value="NZ_JACHYA010000002.1"/>
</dbReference>
<accession>A0A7W5D1Y4</accession>
<name>A0A7W5D1Y4_9ACTN</name>
<dbReference type="InterPro" id="IPR050129">
    <property type="entry name" value="Zn_alcohol_dh"/>
</dbReference>
<evidence type="ECO:0000259" key="5">
    <source>
        <dbReference type="SMART" id="SM00829"/>
    </source>
</evidence>
<feature type="domain" description="Enoyl reductase (ER)" evidence="5">
    <location>
        <begin position="4"/>
        <end position="398"/>
    </location>
</feature>
<evidence type="ECO:0000256" key="3">
    <source>
        <dbReference type="ARBA" id="ARBA00023002"/>
    </source>
</evidence>
<dbReference type="InterPro" id="IPR013154">
    <property type="entry name" value="ADH-like_N"/>
</dbReference>
<evidence type="ECO:0000256" key="1">
    <source>
        <dbReference type="ARBA" id="ARBA00022723"/>
    </source>
</evidence>
<dbReference type="EC" id="1.1.1.14" evidence="6"/>
<dbReference type="Gene3D" id="3.40.50.720">
    <property type="entry name" value="NAD(P)-binding Rossmann-like Domain"/>
    <property type="match status" value="1"/>
</dbReference>
<dbReference type="Pfam" id="PF08240">
    <property type="entry name" value="ADH_N"/>
    <property type="match status" value="1"/>
</dbReference>
<sequence length="400" mass="42437">MKAAVVQRPEVVETCEMACPAPAPGEVLVRVAYCGVCGSDVPRVWMGTAHSYPIVLGHEFSGEVVEVGDGVDAALMGQRVAGVPLVPCHECDDCAAGDFSLCKHYSFIGSRRPGAFAEYVAAPAQNVFPLPDDVSYLNGAFFEPATVALHALRLLGRLQWGCGDAAGAEEDNQPEKLQEKFVGQRFISAVGNSSPEDCESPHAYAWFAAYAGSTAAVVGSGTIGIFLAQALQAAGARVVLLGRREAPLEVAQEAGVRQVALTSGDDWITAAKEAYAPIGFDFVFDATGNAAAMPRSLELAANHGRVCMVGTPKEDMVFSPRLWEDINRKELFLTGSWMSYSAPWPGEEWPLAARLFAVGAMKVTEAMVDTVYPLAEAAEAFARFAPGSQNKASGKVLIEA</sequence>
<dbReference type="Proteomes" id="UP000530850">
    <property type="component" value="Unassembled WGS sequence"/>
</dbReference>
<dbReference type="SMART" id="SM00829">
    <property type="entry name" value="PKS_ER"/>
    <property type="match status" value="1"/>
</dbReference>
<dbReference type="PANTHER" id="PTHR43401">
    <property type="entry name" value="L-THREONINE 3-DEHYDROGENASE"/>
    <property type="match status" value="1"/>
</dbReference>
<organism evidence="6 7">
    <name type="scientific">Parvibacter caecicola</name>
    <dbReference type="NCBI Taxonomy" id="747645"/>
    <lineage>
        <taxon>Bacteria</taxon>
        <taxon>Bacillati</taxon>
        <taxon>Actinomycetota</taxon>
        <taxon>Coriobacteriia</taxon>
        <taxon>Coriobacteriales</taxon>
        <taxon>Coriobacteriaceae</taxon>
        <taxon>Parvibacter</taxon>
    </lineage>
</organism>
<protein>
    <submittedName>
        <fullName evidence="6">L-iditol 2-dehydrogenase</fullName>
        <ecNumber evidence="6">1.1.1.14</ecNumber>
    </submittedName>
</protein>
<comment type="caution">
    <text evidence="6">The sequence shown here is derived from an EMBL/GenBank/DDBJ whole genome shotgun (WGS) entry which is preliminary data.</text>
</comment>
<dbReference type="InterPro" id="IPR020843">
    <property type="entry name" value="ER"/>
</dbReference>
<keyword evidence="1 4" id="KW-0479">Metal-binding</keyword>
<dbReference type="GO" id="GO:0008270">
    <property type="term" value="F:zinc ion binding"/>
    <property type="evidence" value="ECO:0007669"/>
    <property type="project" value="InterPro"/>
</dbReference>
<evidence type="ECO:0000313" key="7">
    <source>
        <dbReference type="Proteomes" id="UP000530850"/>
    </source>
</evidence>
<comment type="similarity">
    <text evidence="4">Belongs to the zinc-containing alcohol dehydrogenase family.</text>
</comment>
<keyword evidence="3 6" id="KW-0560">Oxidoreductase</keyword>
<keyword evidence="2 4" id="KW-0862">Zinc</keyword>
<evidence type="ECO:0000256" key="4">
    <source>
        <dbReference type="RuleBase" id="RU361277"/>
    </source>
</evidence>
<dbReference type="EMBL" id="JACHYA010000002">
    <property type="protein sequence ID" value="MBB3171200.1"/>
    <property type="molecule type" value="Genomic_DNA"/>
</dbReference>
<dbReference type="InterPro" id="IPR013149">
    <property type="entry name" value="ADH-like_C"/>
</dbReference>
<comment type="cofactor">
    <cofactor evidence="4">
        <name>Zn(2+)</name>
        <dbReference type="ChEBI" id="CHEBI:29105"/>
    </cofactor>
</comment>
<dbReference type="Pfam" id="PF00107">
    <property type="entry name" value="ADH_zinc_N"/>
    <property type="match status" value="1"/>
</dbReference>
<dbReference type="GeneID" id="93356374"/>
<gene>
    <name evidence="6" type="ORF">FHR31_001012</name>
</gene>
<evidence type="ECO:0000256" key="2">
    <source>
        <dbReference type="ARBA" id="ARBA00022833"/>
    </source>
</evidence>
<dbReference type="SUPFAM" id="SSF50129">
    <property type="entry name" value="GroES-like"/>
    <property type="match status" value="1"/>
</dbReference>
<reference evidence="6 7" key="1">
    <citation type="submission" date="2020-08" db="EMBL/GenBank/DDBJ databases">
        <title>Sequencing the genomes of 1000 actinobacteria strains.</title>
        <authorList>
            <person name="Klenk H.-P."/>
        </authorList>
    </citation>
    <scope>NUCLEOTIDE SEQUENCE [LARGE SCALE GENOMIC DNA]</scope>
    <source>
        <strain evidence="6 7">DSM 22242</strain>
    </source>
</reference>
<dbReference type="InterPro" id="IPR002328">
    <property type="entry name" value="ADH_Zn_CS"/>
</dbReference>
<dbReference type="PROSITE" id="PS00059">
    <property type="entry name" value="ADH_ZINC"/>
    <property type="match status" value="1"/>
</dbReference>
<dbReference type="AlphaFoldDB" id="A0A7W5D1Y4"/>
<dbReference type="SUPFAM" id="SSF51735">
    <property type="entry name" value="NAD(P)-binding Rossmann-fold domains"/>
    <property type="match status" value="1"/>
</dbReference>
<proteinExistence type="inferred from homology"/>
<evidence type="ECO:0000313" key="6">
    <source>
        <dbReference type="EMBL" id="MBB3171200.1"/>
    </source>
</evidence>